<name>A0A8J3EFF8_9RHOB</name>
<dbReference type="RefSeq" id="WP_188788923.1">
    <property type="nucleotide sequence ID" value="NZ_BMJV01000001.1"/>
</dbReference>
<reference evidence="1" key="2">
    <citation type="submission" date="2020-09" db="EMBL/GenBank/DDBJ databases">
        <authorList>
            <person name="Sun Q."/>
            <person name="Zhou Y."/>
        </authorList>
    </citation>
    <scope>NUCLEOTIDE SEQUENCE</scope>
    <source>
        <strain evidence="1">CGMCC 1.15762</strain>
    </source>
</reference>
<sequence length="230" mass="25047">MAVLVLWSALPAAAEIVAAEYLDPVTRYDHGVLGDAVEWGALRLRVSEGGTSQDVVIRLPHTRVFEDLAPRLVELGGRRAAMVVETDLSEGARLALYDVDGLLAAGPFIGQRHRWLAPVGAGDLDGDGRIEIAWVDRPHLAKVLRIWRYRAGSGRLEEVARAEGFSNHRIGWDYITGGLRDCGNGPEMILADGAWHRVMAARLQHGRIEAKALGAYSEGVMRAAMACDPH</sequence>
<dbReference type="EMBL" id="BMJV01000001">
    <property type="protein sequence ID" value="GGG64114.1"/>
    <property type="molecule type" value="Genomic_DNA"/>
</dbReference>
<dbReference type="Proteomes" id="UP000617145">
    <property type="component" value="Unassembled WGS sequence"/>
</dbReference>
<dbReference type="InterPro" id="IPR028994">
    <property type="entry name" value="Integrin_alpha_N"/>
</dbReference>
<gene>
    <name evidence="1" type="ORF">GCM10011415_08260</name>
</gene>
<protein>
    <recommendedName>
        <fullName evidence="3">Repeat domain-containing protein</fullName>
    </recommendedName>
</protein>
<evidence type="ECO:0000313" key="2">
    <source>
        <dbReference type="Proteomes" id="UP000617145"/>
    </source>
</evidence>
<evidence type="ECO:0008006" key="3">
    <source>
        <dbReference type="Google" id="ProtNLM"/>
    </source>
</evidence>
<comment type="caution">
    <text evidence="1">The sequence shown here is derived from an EMBL/GenBank/DDBJ whole genome shotgun (WGS) entry which is preliminary data.</text>
</comment>
<accession>A0A8J3EFF8</accession>
<organism evidence="1 2">
    <name type="scientific">Salipiger pallidus</name>
    <dbReference type="NCBI Taxonomy" id="1775170"/>
    <lineage>
        <taxon>Bacteria</taxon>
        <taxon>Pseudomonadati</taxon>
        <taxon>Pseudomonadota</taxon>
        <taxon>Alphaproteobacteria</taxon>
        <taxon>Rhodobacterales</taxon>
        <taxon>Roseobacteraceae</taxon>
        <taxon>Salipiger</taxon>
    </lineage>
</organism>
<dbReference type="SUPFAM" id="SSF69318">
    <property type="entry name" value="Integrin alpha N-terminal domain"/>
    <property type="match status" value="1"/>
</dbReference>
<reference evidence="1" key="1">
    <citation type="journal article" date="2014" name="Int. J. Syst. Evol. Microbiol.">
        <title>Complete genome sequence of Corynebacterium casei LMG S-19264T (=DSM 44701T), isolated from a smear-ripened cheese.</title>
        <authorList>
            <consortium name="US DOE Joint Genome Institute (JGI-PGF)"/>
            <person name="Walter F."/>
            <person name="Albersmeier A."/>
            <person name="Kalinowski J."/>
            <person name="Ruckert C."/>
        </authorList>
    </citation>
    <scope>NUCLEOTIDE SEQUENCE</scope>
    <source>
        <strain evidence="1">CGMCC 1.15762</strain>
    </source>
</reference>
<keyword evidence="2" id="KW-1185">Reference proteome</keyword>
<dbReference type="AlphaFoldDB" id="A0A8J3EFF8"/>
<proteinExistence type="predicted"/>
<evidence type="ECO:0000313" key="1">
    <source>
        <dbReference type="EMBL" id="GGG64114.1"/>
    </source>
</evidence>